<dbReference type="PANTHER" id="PTHR33643">
    <property type="entry name" value="UREASE ACCESSORY PROTEIN D"/>
    <property type="match status" value="1"/>
</dbReference>
<evidence type="ECO:0000256" key="3">
    <source>
        <dbReference type="HAMAP-Rule" id="MF_01384"/>
    </source>
</evidence>
<comment type="similarity">
    <text evidence="1 3">Belongs to the UreD family.</text>
</comment>
<gene>
    <name evidence="3" type="primary">ureD</name>
    <name evidence="4" type="ORF">GJV26_01470</name>
</gene>
<sequence>MPDCTERLPITSGHPPSQGAAWQAKLALAFTRDSDTTRLTRREHSGPLRVQKPLYPEAPSICHAIVVHPPGGVVGGDELSVAAQLNPGANALLTSPGAAKWYRANGRVSRQRIDLSVETGGSLEWLPQETIFFDGAHVELDHHVALAADASYLGCEILCLGRRASGESFTKGRVDQRTSVRRAGRLLWWEQGTLTPALLASPLGLAGHTVSAMLLAVGKPVSADTVAALRALADSPCYGVTQMKHVLCVRWLGHDSEAARELMLAAWRIVRPAVLGRAAIDLRSWRT</sequence>
<dbReference type="RefSeq" id="WP_155707042.1">
    <property type="nucleotide sequence ID" value="NZ_BMWU01000014.1"/>
</dbReference>
<evidence type="ECO:0000313" key="5">
    <source>
        <dbReference type="Proteomes" id="UP000431684"/>
    </source>
</evidence>
<comment type="subcellular location">
    <subcellularLocation>
        <location evidence="3">Cytoplasm</location>
    </subcellularLocation>
</comment>
<name>A0A6I3X2V8_9BURK</name>
<dbReference type="GO" id="GO:0005737">
    <property type="term" value="C:cytoplasm"/>
    <property type="evidence" value="ECO:0007669"/>
    <property type="project" value="UniProtKB-SubCell"/>
</dbReference>
<accession>A0A6I3X2V8</accession>
<comment type="caution">
    <text evidence="4">The sequence shown here is derived from an EMBL/GenBank/DDBJ whole genome shotgun (WGS) entry which is preliminary data.</text>
</comment>
<proteinExistence type="inferred from homology"/>
<comment type="function">
    <text evidence="3">Required for maturation of urease via the functional incorporation of the urease nickel metallocenter.</text>
</comment>
<evidence type="ECO:0000256" key="1">
    <source>
        <dbReference type="ARBA" id="ARBA00007177"/>
    </source>
</evidence>
<keyword evidence="2 3" id="KW-0143">Chaperone</keyword>
<reference evidence="4 5" key="1">
    <citation type="submission" date="2019-11" db="EMBL/GenBank/DDBJ databases">
        <title>Draft Genome Sequences of Six Type Strains of the Genus Massilia.</title>
        <authorList>
            <person name="Miess H."/>
            <person name="Frediansyah A."/>
            <person name="Goeker M."/>
            <person name="Gross H."/>
        </authorList>
    </citation>
    <scope>NUCLEOTIDE SEQUENCE [LARGE SCALE GENOMIC DNA]</scope>
    <source>
        <strain evidence="4 5">DSM 17513</strain>
    </source>
</reference>
<dbReference type="Pfam" id="PF01774">
    <property type="entry name" value="UreD"/>
    <property type="match status" value="1"/>
</dbReference>
<dbReference type="OrthoDB" id="9798842at2"/>
<keyword evidence="3" id="KW-0996">Nickel insertion</keyword>
<dbReference type="AlphaFoldDB" id="A0A6I3X2V8"/>
<evidence type="ECO:0000313" key="4">
    <source>
        <dbReference type="EMBL" id="MUI11169.1"/>
    </source>
</evidence>
<organism evidence="4 5">
    <name type="scientific">Pseudoduganella dura</name>
    <dbReference type="NCBI Taxonomy" id="321982"/>
    <lineage>
        <taxon>Bacteria</taxon>
        <taxon>Pseudomonadati</taxon>
        <taxon>Pseudomonadota</taxon>
        <taxon>Betaproteobacteria</taxon>
        <taxon>Burkholderiales</taxon>
        <taxon>Oxalobacteraceae</taxon>
        <taxon>Telluria group</taxon>
        <taxon>Pseudoduganella</taxon>
    </lineage>
</organism>
<evidence type="ECO:0000256" key="2">
    <source>
        <dbReference type="ARBA" id="ARBA00023186"/>
    </source>
</evidence>
<dbReference type="Proteomes" id="UP000431684">
    <property type="component" value="Unassembled WGS sequence"/>
</dbReference>
<protein>
    <recommendedName>
        <fullName evidence="3">Urease accessory protein UreD</fullName>
    </recommendedName>
</protein>
<dbReference type="HAMAP" id="MF_01384">
    <property type="entry name" value="UreD"/>
    <property type="match status" value="1"/>
</dbReference>
<dbReference type="PANTHER" id="PTHR33643:SF1">
    <property type="entry name" value="UREASE ACCESSORY PROTEIN D"/>
    <property type="match status" value="1"/>
</dbReference>
<keyword evidence="5" id="KW-1185">Reference proteome</keyword>
<keyword evidence="3" id="KW-0963">Cytoplasm</keyword>
<dbReference type="EMBL" id="WNWM01000002">
    <property type="protein sequence ID" value="MUI11169.1"/>
    <property type="molecule type" value="Genomic_DNA"/>
</dbReference>
<dbReference type="GO" id="GO:0016151">
    <property type="term" value="F:nickel cation binding"/>
    <property type="evidence" value="ECO:0007669"/>
    <property type="project" value="UniProtKB-UniRule"/>
</dbReference>
<dbReference type="InterPro" id="IPR002669">
    <property type="entry name" value="UreD"/>
</dbReference>
<comment type="subunit">
    <text evidence="3">UreD, UreF and UreG form a complex that acts as a GTP-hydrolysis-dependent molecular chaperone, activating the urease apoprotein by helping to assemble the nickel containing metallocenter of UreC. The UreE protein probably delivers the nickel.</text>
</comment>